<feature type="domain" description="Transcriptional regulator DauR-like HTH" evidence="2">
    <location>
        <begin position="142"/>
        <end position="203"/>
    </location>
</feature>
<evidence type="ECO:0000313" key="3">
    <source>
        <dbReference type="EMBL" id="SKB30816.1"/>
    </source>
</evidence>
<dbReference type="OrthoDB" id="9796595at2"/>
<sequence length="207" mass="23422">MDKNTALDFLSRLCDGLSVMFGPNCETVVHDMNDPNKSIVYIANGQVTNRNIGDKFKILGGKDIDKFFSGTDIINCKALSPDKRTLKSSTFHMKGHGYHYALGINFDYTNFEFAHNILKDLISVGKDISEVIQASPNTEDLLDGYIDDALKFVGKPISMLKKEDRVQIVKCLEEKGAFVLQRSIPIISERLNISRYTLYNYLKEIRN</sequence>
<name>A0A1T5A7B6_9FIRM</name>
<dbReference type="EMBL" id="FUYN01000001">
    <property type="protein sequence ID" value="SKB30816.1"/>
    <property type="molecule type" value="Genomic_DNA"/>
</dbReference>
<keyword evidence="4" id="KW-1185">Reference proteome</keyword>
<dbReference type="PANTHER" id="PTHR35568">
    <property type="entry name" value="TRANSCRIPTIONAL REGULATOR DAUR"/>
    <property type="match status" value="1"/>
</dbReference>
<evidence type="ECO:0000259" key="1">
    <source>
        <dbReference type="Pfam" id="PF08348"/>
    </source>
</evidence>
<protein>
    <submittedName>
        <fullName evidence="3">Predicted transcriptional regulator YheO, contains PAS and DNA-binding HTH domains</fullName>
    </submittedName>
</protein>
<proteinExistence type="predicted"/>
<dbReference type="GO" id="GO:0003677">
    <property type="term" value="F:DNA binding"/>
    <property type="evidence" value="ECO:0007669"/>
    <property type="project" value="UniProtKB-KW"/>
</dbReference>
<accession>A0A1T5A7B6</accession>
<dbReference type="InterPro" id="IPR039446">
    <property type="entry name" value="DauR-like"/>
</dbReference>
<evidence type="ECO:0000313" key="4">
    <source>
        <dbReference type="Proteomes" id="UP000243406"/>
    </source>
</evidence>
<dbReference type="Pfam" id="PF13309">
    <property type="entry name" value="HTH_22"/>
    <property type="match status" value="1"/>
</dbReference>
<keyword evidence="3" id="KW-0238">DNA-binding</keyword>
<evidence type="ECO:0000259" key="2">
    <source>
        <dbReference type="Pfam" id="PF13309"/>
    </source>
</evidence>
<organism evidence="3 4">
    <name type="scientific">Acetoanaerobium noterae</name>
    <dbReference type="NCBI Taxonomy" id="745369"/>
    <lineage>
        <taxon>Bacteria</taxon>
        <taxon>Bacillati</taxon>
        <taxon>Bacillota</taxon>
        <taxon>Clostridia</taxon>
        <taxon>Peptostreptococcales</taxon>
        <taxon>Filifactoraceae</taxon>
        <taxon>Acetoanaerobium</taxon>
    </lineage>
</organism>
<dbReference type="PANTHER" id="PTHR35568:SF1">
    <property type="entry name" value="TRANSCRIPTIONAL REGULATOR DAUR"/>
    <property type="match status" value="1"/>
</dbReference>
<dbReference type="InterPro" id="IPR039445">
    <property type="entry name" value="DauR-like_HTH"/>
</dbReference>
<dbReference type="RefSeq" id="WP_013362281.1">
    <property type="nucleotide sequence ID" value="NZ_DAMCMJ010000002.1"/>
</dbReference>
<feature type="domain" description="YheO-like" evidence="1">
    <location>
        <begin position="7"/>
        <end position="116"/>
    </location>
</feature>
<gene>
    <name evidence="3" type="ORF">SAMN02745120_0833</name>
</gene>
<dbReference type="Pfam" id="PF08348">
    <property type="entry name" value="PAS_6"/>
    <property type="match status" value="1"/>
</dbReference>
<dbReference type="AlphaFoldDB" id="A0A1T5A7B6"/>
<dbReference type="InterPro" id="IPR013559">
    <property type="entry name" value="YheO"/>
</dbReference>
<reference evidence="4" key="1">
    <citation type="submission" date="2017-02" db="EMBL/GenBank/DDBJ databases">
        <authorList>
            <person name="Varghese N."/>
            <person name="Submissions S."/>
        </authorList>
    </citation>
    <scope>NUCLEOTIDE SEQUENCE [LARGE SCALE GENOMIC DNA]</scope>
    <source>
        <strain evidence="4">ATCC 35199</strain>
    </source>
</reference>
<dbReference type="Proteomes" id="UP000243406">
    <property type="component" value="Unassembled WGS sequence"/>
</dbReference>